<dbReference type="InterPro" id="IPR013978">
    <property type="entry name" value="MEKHLA"/>
</dbReference>
<dbReference type="EMBL" id="CAFBMR010000090">
    <property type="protein sequence ID" value="CAB4924877.1"/>
    <property type="molecule type" value="Genomic_DNA"/>
</dbReference>
<sequence>MSRVDLIKELLDSYAVRLGHELIARTGDHVEDARLLDALEAVVLAHDGAADPVFTYANEAAAALWKTTVNQLVGMPSRLSAAPEHRDARASALGAALATGVVLDYSGERQALDGSRFVIHNATLWTFVNGPGQAATFIDWSPAAV</sequence>
<feature type="domain" description="MEKHLA" evidence="1">
    <location>
        <begin position="6"/>
        <end position="141"/>
    </location>
</feature>
<reference evidence="2" key="1">
    <citation type="submission" date="2020-05" db="EMBL/GenBank/DDBJ databases">
        <authorList>
            <person name="Chiriac C."/>
            <person name="Salcher M."/>
            <person name="Ghai R."/>
            <person name="Kavagutti S V."/>
        </authorList>
    </citation>
    <scope>NUCLEOTIDE SEQUENCE</scope>
</reference>
<name>A0A6J7I2K2_9ZZZZ</name>
<dbReference type="AlphaFoldDB" id="A0A6J7I2K2"/>
<dbReference type="Gene3D" id="3.30.450.20">
    <property type="entry name" value="PAS domain"/>
    <property type="match status" value="1"/>
</dbReference>
<protein>
    <submittedName>
        <fullName evidence="2">Unannotated protein</fullName>
    </submittedName>
</protein>
<evidence type="ECO:0000259" key="1">
    <source>
        <dbReference type="Pfam" id="PF08670"/>
    </source>
</evidence>
<gene>
    <name evidence="2" type="ORF">UFOPK3610_01622</name>
</gene>
<dbReference type="SUPFAM" id="SSF55785">
    <property type="entry name" value="PYP-like sensor domain (PAS domain)"/>
    <property type="match status" value="1"/>
</dbReference>
<accession>A0A6J7I2K2</accession>
<proteinExistence type="predicted"/>
<evidence type="ECO:0000313" key="2">
    <source>
        <dbReference type="EMBL" id="CAB4924877.1"/>
    </source>
</evidence>
<dbReference type="Pfam" id="PF08670">
    <property type="entry name" value="MEKHLA"/>
    <property type="match status" value="1"/>
</dbReference>
<dbReference type="InterPro" id="IPR035965">
    <property type="entry name" value="PAS-like_dom_sf"/>
</dbReference>
<organism evidence="2">
    <name type="scientific">freshwater metagenome</name>
    <dbReference type="NCBI Taxonomy" id="449393"/>
    <lineage>
        <taxon>unclassified sequences</taxon>
        <taxon>metagenomes</taxon>
        <taxon>ecological metagenomes</taxon>
    </lineage>
</organism>